<evidence type="ECO:0000313" key="1">
    <source>
        <dbReference type="EMBL" id="MDJ1498768.1"/>
    </source>
</evidence>
<gene>
    <name evidence="1" type="ORF">QNI19_37900</name>
</gene>
<proteinExistence type="predicted"/>
<dbReference type="RefSeq" id="WP_314005525.1">
    <property type="nucleotide sequence ID" value="NZ_JASJOT010000058.1"/>
</dbReference>
<dbReference type="Proteomes" id="UP001228581">
    <property type="component" value="Unassembled WGS sequence"/>
</dbReference>
<sequence>MKNNREDNQDLITSLPGTTNFAVMTNVISQPHTIKAGQIIRHSGVKNLV</sequence>
<comment type="caution">
    <text evidence="1">The sequence shown here is derived from an EMBL/GenBank/DDBJ whole genome shotgun (WGS) entry which is preliminary data.</text>
</comment>
<keyword evidence="2" id="KW-1185">Reference proteome</keyword>
<reference evidence="1 2" key="1">
    <citation type="submission" date="2023-05" db="EMBL/GenBank/DDBJ databases">
        <authorList>
            <person name="Zhang X."/>
        </authorList>
    </citation>
    <scope>NUCLEOTIDE SEQUENCE [LARGE SCALE GENOMIC DNA]</scope>
    <source>
        <strain evidence="1 2">DM2B3-1</strain>
    </source>
</reference>
<protein>
    <submittedName>
        <fullName evidence="1">Uncharacterized protein</fullName>
    </submittedName>
</protein>
<dbReference type="EMBL" id="JASJOT010000058">
    <property type="protein sequence ID" value="MDJ1498768.1"/>
    <property type="molecule type" value="Genomic_DNA"/>
</dbReference>
<evidence type="ECO:0000313" key="2">
    <source>
        <dbReference type="Proteomes" id="UP001228581"/>
    </source>
</evidence>
<accession>A0ABT7CYB6</accession>
<organism evidence="1 2">
    <name type="scientific">Xanthocytophaga flava</name>
    <dbReference type="NCBI Taxonomy" id="3048013"/>
    <lineage>
        <taxon>Bacteria</taxon>
        <taxon>Pseudomonadati</taxon>
        <taxon>Bacteroidota</taxon>
        <taxon>Cytophagia</taxon>
        <taxon>Cytophagales</taxon>
        <taxon>Rhodocytophagaceae</taxon>
        <taxon>Xanthocytophaga</taxon>
    </lineage>
</organism>
<name>A0ABT7CYB6_9BACT</name>